<dbReference type="InterPro" id="IPR029032">
    <property type="entry name" value="AhpD-like"/>
</dbReference>
<reference evidence="1 2" key="1">
    <citation type="submission" date="2020-08" db="EMBL/GenBank/DDBJ databases">
        <title>Bridging the membrane lipid divide: bacteria of the FCB group superphylum have the potential to synthesize archaeal ether lipids.</title>
        <authorList>
            <person name="Villanueva L."/>
            <person name="Von Meijenfeldt F.A.B."/>
            <person name="Westbye A.B."/>
            <person name="Yadav S."/>
            <person name="Hopmans E.C."/>
            <person name="Dutilh B.E."/>
            <person name="Sinninghe Damste J.S."/>
        </authorList>
    </citation>
    <scope>NUCLEOTIDE SEQUENCE [LARGE SCALE GENOMIC DNA]</scope>
    <source>
        <strain evidence="1">NIOZ-UU17</strain>
    </source>
</reference>
<dbReference type="Proteomes" id="UP000605201">
    <property type="component" value="Unassembled WGS sequence"/>
</dbReference>
<dbReference type="EMBL" id="JACNIG010000452">
    <property type="protein sequence ID" value="MBC8434519.1"/>
    <property type="molecule type" value="Genomic_DNA"/>
</dbReference>
<organism evidence="1 2">
    <name type="scientific">Candidatus Desulfatibia vada</name>
    <dbReference type="NCBI Taxonomy" id="2841696"/>
    <lineage>
        <taxon>Bacteria</taxon>
        <taxon>Pseudomonadati</taxon>
        <taxon>Thermodesulfobacteriota</taxon>
        <taxon>Desulfobacteria</taxon>
        <taxon>Desulfobacterales</taxon>
        <taxon>Desulfobacterales incertae sedis</taxon>
        <taxon>Candidatus Desulfatibia</taxon>
    </lineage>
</organism>
<sequence>MFIDTDETRKLRQKYNLQMQKSGIKTFQDMDRIEMDALESGDLSQKYKELIALGISMSKACYG</sequence>
<gene>
    <name evidence="1" type="ORF">H8D96_21630</name>
</gene>
<comment type="caution">
    <text evidence="1">The sequence shown here is derived from an EMBL/GenBank/DDBJ whole genome shotgun (WGS) entry which is preliminary data.</text>
</comment>
<evidence type="ECO:0000313" key="1">
    <source>
        <dbReference type="EMBL" id="MBC8434519.1"/>
    </source>
</evidence>
<protein>
    <submittedName>
        <fullName evidence="1">Uncharacterized protein</fullName>
    </submittedName>
</protein>
<accession>A0A8J6NW88</accession>
<dbReference type="AlphaFoldDB" id="A0A8J6NW88"/>
<name>A0A8J6NW88_9BACT</name>
<evidence type="ECO:0000313" key="2">
    <source>
        <dbReference type="Proteomes" id="UP000605201"/>
    </source>
</evidence>
<proteinExistence type="predicted"/>
<dbReference type="Gene3D" id="1.20.1290.10">
    <property type="entry name" value="AhpD-like"/>
    <property type="match status" value="1"/>
</dbReference>